<accession>A0A2A9NTJ3</accession>
<keyword evidence="2" id="KW-0862">Zinc</keyword>
<sequence length="210" mass="23591">MAVRAGQDIDLNGNLPVTYTKSDLPPEEIRLRKNIWGASLMLDLFLSLQLGRPPAAFDCLRSPPLSTQYESSDCDLSKLPIQIFQHAVSLCTIISRINLHLYLGFSTLNMQTLSEKLATLKGELQTWQQLLPAEFRISIGHQQDRAILELNMLYHIAVILLYRPFCRDNTIPHAIETVAEAASAFNTLLDKYKLSQNEIPTSSPPLSQTN</sequence>
<dbReference type="GO" id="GO:0006351">
    <property type="term" value="P:DNA-templated transcription"/>
    <property type="evidence" value="ECO:0007669"/>
    <property type="project" value="InterPro"/>
</dbReference>
<keyword evidence="5" id="KW-0804">Transcription</keyword>
<protein>
    <recommendedName>
        <fullName evidence="7">Xylanolytic transcriptional activator regulatory domain-containing protein</fullName>
    </recommendedName>
</protein>
<evidence type="ECO:0000256" key="4">
    <source>
        <dbReference type="ARBA" id="ARBA00023125"/>
    </source>
</evidence>
<dbReference type="EMBL" id="KZ301986">
    <property type="protein sequence ID" value="PFH51621.1"/>
    <property type="molecule type" value="Genomic_DNA"/>
</dbReference>
<evidence type="ECO:0000256" key="3">
    <source>
        <dbReference type="ARBA" id="ARBA00023015"/>
    </source>
</evidence>
<evidence type="ECO:0000256" key="5">
    <source>
        <dbReference type="ARBA" id="ARBA00023163"/>
    </source>
</evidence>
<feature type="non-terminal residue" evidence="8">
    <location>
        <position position="210"/>
    </location>
</feature>
<reference evidence="8 9" key="1">
    <citation type="submission" date="2014-02" db="EMBL/GenBank/DDBJ databases">
        <title>Transposable element dynamics among asymbiotic and ectomycorrhizal Amanita fungi.</title>
        <authorList>
            <consortium name="DOE Joint Genome Institute"/>
            <person name="Hess J."/>
            <person name="Skrede I."/>
            <person name="Wolfe B."/>
            <person name="LaButti K."/>
            <person name="Ohm R.A."/>
            <person name="Grigoriev I.V."/>
            <person name="Pringle A."/>
        </authorList>
    </citation>
    <scope>NUCLEOTIDE SEQUENCE [LARGE SCALE GENOMIC DNA]</scope>
    <source>
        <strain evidence="8 9">SKay4041</strain>
    </source>
</reference>
<dbReference type="Pfam" id="PF04082">
    <property type="entry name" value="Fungal_trans"/>
    <property type="match status" value="1"/>
</dbReference>
<dbReference type="PANTHER" id="PTHR31313">
    <property type="entry name" value="TY1 ENHANCER ACTIVATOR"/>
    <property type="match status" value="1"/>
</dbReference>
<dbReference type="GO" id="GO:0003677">
    <property type="term" value="F:DNA binding"/>
    <property type="evidence" value="ECO:0007669"/>
    <property type="project" value="UniProtKB-KW"/>
</dbReference>
<keyword evidence="6" id="KW-0539">Nucleus</keyword>
<dbReference type="CDD" id="cd12148">
    <property type="entry name" value="fungal_TF_MHR"/>
    <property type="match status" value="1"/>
</dbReference>
<keyword evidence="1" id="KW-0479">Metal-binding</keyword>
<keyword evidence="4" id="KW-0238">DNA-binding</keyword>
<dbReference type="GO" id="GO:0008270">
    <property type="term" value="F:zinc ion binding"/>
    <property type="evidence" value="ECO:0007669"/>
    <property type="project" value="InterPro"/>
</dbReference>
<feature type="domain" description="Xylanolytic transcriptional activator regulatory" evidence="7">
    <location>
        <begin position="1"/>
        <end position="127"/>
    </location>
</feature>
<dbReference type="STRING" id="703135.A0A2A9NTJ3"/>
<dbReference type="AlphaFoldDB" id="A0A2A9NTJ3"/>
<dbReference type="InterPro" id="IPR051615">
    <property type="entry name" value="Transcr_Regulatory_Elem"/>
</dbReference>
<evidence type="ECO:0000256" key="6">
    <source>
        <dbReference type="ARBA" id="ARBA00023242"/>
    </source>
</evidence>
<evidence type="ECO:0000259" key="7">
    <source>
        <dbReference type="Pfam" id="PF04082"/>
    </source>
</evidence>
<keyword evidence="9" id="KW-1185">Reference proteome</keyword>
<keyword evidence="3" id="KW-0805">Transcription regulation</keyword>
<proteinExistence type="predicted"/>
<gene>
    <name evidence="8" type="ORF">AMATHDRAFT_142124</name>
</gene>
<name>A0A2A9NTJ3_9AGAR</name>
<evidence type="ECO:0000256" key="2">
    <source>
        <dbReference type="ARBA" id="ARBA00022833"/>
    </source>
</evidence>
<dbReference type="InterPro" id="IPR007219">
    <property type="entry name" value="XnlR_reg_dom"/>
</dbReference>
<dbReference type="PANTHER" id="PTHR31313:SF81">
    <property type="entry name" value="TY1 ENHANCER ACTIVATOR"/>
    <property type="match status" value="1"/>
</dbReference>
<evidence type="ECO:0000313" key="8">
    <source>
        <dbReference type="EMBL" id="PFH51621.1"/>
    </source>
</evidence>
<organism evidence="8 9">
    <name type="scientific">Amanita thiersii Skay4041</name>
    <dbReference type="NCBI Taxonomy" id="703135"/>
    <lineage>
        <taxon>Eukaryota</taxon>
        <taxon>Fungi</taxon>
        <taxon>Dikarya</taxon>
        <taxon>Basidiomycota</taxon>
        <taxon>Agaricomycotina</taxon>
        <taxon>Agaricomycetes</taxon>
        <taxon>Agaricomycetidae</taxon>
        <taxon>Agaricales</taxon>
        <taxon>Pluteineae</taxon>
        <taxon>Amanitaceae</taxon>
        <taxon>Amanita</taxon>
    </lineage>
</organism>
<evidence type="ECO:0000313" key="9">
    <source>
        <dbReference type="Proteomes" id="UP000242287"/>
    </source>
</evidence>
<dbReference type="OrthoDB" id="2123952at2759"/>
<evidence type="ECO:0000256" key="1">
    <source>
        <dbReference type="ARBA" id="ARBA00022723"/>
    </source>
</evidence>
<dbReference type="Proteomes" id="UP000242287">
    <property type="component" value="Unassembled WGS sequence"/>
</dbReference>